<feature type="chain" id="PRO_5045921417" evidence="1">
    <location>
        <begin position="31"/>
        <end position="94"/>
    </location>
</feature>
<comment type="caution">
    <text evidence="2">The sequence shown here is derived from an EMBL/GenBank/DDBJ whole genome shotgun (WGS) entry which is preliminary data.</text>
</comment>
<feature type="non-terminal residue" evidence="2">
    <location>
        <position position="94"/>
    </location>
</feature>
<feature type="signal peptide" evidence="1">
    <location>
        <begin position="1"/>
        <end position="30"/>
    </location>
</feature>
<name>A0ABU4HQS0_9ACTN</name>
<keyword evidence="3" id="KW-1185">Reference proteome</keyword>
<accession>A0ABU4HQS0</accession>
<proteinExistence type="predicted"/>
<evidence type="ECO:0000256" key="1">
    <source>
        <dbReference type="SAM" id="SignalP"/>
    </source>
</evidence>
<dbReference type="EMBL" id="JAWSTH010000037">
    <property type="protein sequence ID" value="MDW5595667.1"/>
    <property type="molecule type" value="Genomic_DNA"/>
</dbReference>
<organism evidence="2 3">
    <name type="scientific">Conexibacter stalactiti</name>
    <dbReference type="NCBI Taxonomy" id="1940611"/>
    <lineage>
        <taxon>Bacteria</taxon>
        <taxon>Bacillati</taxon>
        <taxon>Actinomycetota</taxon>
        <taxon>Thermoleophilia</taxon>
        <taxon>Solirubrobacterales</taxon>
        <taxon>Conexibacteraceae</taxon>
        <taxon>Conexibacter</taxon>
    </lineage>
</organism>
<sequence length="94" mass="9169">MPRTGPLRALLIGVGTLLALVLALATPAGAATVAPTLTSADAPGFRVSGSGARVARGALSGALPRALRGVPASGTSLRGSGRRTLVSAVFTFSS</sequence>
<reference evidence="2 3" key="2">
    <citation type="submission" date="2023-10" db="EMBL/GenBank/DDBJ databases">
        <authorList>
            <person name="Han X.F."/>
        </authorList>
    </citation>
    <scope>NUCLEOTIDE SEQUENCE [LARGE SCALE GENOMIC DNA]</scope>
    <source>
        <strain evidence="2 3">KCTC 39840</strain>
    </source>
</reference>
<protein>
    <submittedName>
        <fullName evidence="2">Uncharacterized protein</fullName>
    </submittedName>
</protein>
<reference evidence="3" key="1">
    <citation type="submission" date="2023-07" db="EMBL/GenBank/DDBJ databases">
        <title>Conexibacter stalactiti sp. nov., isolated from stalactites in a lava cave and emended description of the genus Conexibacter.</title>
        <authorList>
            <person name="Lee S.D."/>
        </authorList>
    </citation>
    <scope>NUCLEOTIDE SEQUENCE [LARGE SCALE GENOMIC DNA]</scope>
    <source>
        <strain evidence="3">KCTC 39840</strain>
    </source>
</reference>
<keyword evidence="1" id="KW-0732">Signal</keyword>
<dbReference type="Proteomes" id="UP001284601">
    <property type="component" value="Unassembled WGS sequence"/>
</dbReference>
<evidence type="ECO:0000313" key="3">
    <source>
        <dbReference type="Proteomes" id="UP001284601"/>
    </source>
</evidence>
<evidence type="ECO:0000313" key="2">
    <source>
        <dbReference type="EMBL" id="MDW5595667.1"/>
    </source>
</evidence>
<dbReference type="RefSeq" id="WP_318598000.1">
    <property type="nucleotide sequence ID" value="NZ_JAWSTH010000037.1"/>
</dbReference>
<gene>
    <name evidence="2" type="ORF">R7226_15055</name>
</gene>